<protein>
    <recommendedName>
        <fullName evidence="3">Cyanovirin-N domain-containing protein</fullName>
    </recommendedName>
</protein>
<sequence length="172" mass="18626">MASIIRLASSALRGIITLTLLTSSFLSADVSAQHPTGGYASHCIITGASLHEGHWLGCNCLNDDVAIFGYNYTWLDLNFCVGNRNGALESYDSGNYTTTCRNCRIFNNFRTIFLNCLCPDMAHVLHNSTLDLNTTLYDVDGCAGCYNHMGNKSSDGPPPSSSNRTLLSDSLV</sequence>
<evidence type="ECO:0000313" key="5">
    <source>
        <dbReference type="Proteomes" id="UP001303222"/>
    </source>
</evidence>
<feature type="signal peptide" evidence="2">
    <location>
        <begin position="1"/>
        <end position="32"/>
    </location>
</feature>
<evidence type="ECO:0000256" key="1">
    <source>
        <dbReference type="SAM" id="MobiDB-lite"/>
    </source>
</evidence>
<name>A0AAN6NUE6_9PEZI</name>
<keyword evidence="2" id="KW-0732">Signal</keyword>
<evidence type="ECO:0000256" key="2">
    <source>
        <dbReference type="SAM" id="SignalP"/>
    </source>
</evidence>
<accession>A0AAN6NUE6</accession>
<reference evidence="4" key="1">
    <citation type="journal article" date="2023" name="Mol. Phylogenet. Evol.">
        <title>Genome-scale phylogeny and comparative genomics of the fungal order Sordariales.</title>
        <authorList>
            <person name="Hensen N."/>
            <person name="Bonometti L."/>
            <person name="Westerberg I."/>
            <person name="Brannstrom I.O."/>
            <person name="Guillou S."/>
            <person name="Cros-Aarteil S."/>
            <person name="Calhoun S."/>
            <person name="Haridas S."/>
            <person name="Kuo A."/>
            <person name="Mondo S."/>
            <person name="Pangilinan J."/>
            <person name="Riley R."/>
            <person name="LaButti K."/>
            <person name="Andreopoulos B."/>
            <person name="Lipzen A."/>
            <person name="Chen C."/>
            <person name="Yan M."/>
            <person name="Daum C."/>
            <person name="Ng V."/>
            <person name="Clum A."/>
            <person name="Steindorff A."/>
            <person name="Ohm R.A."/>
            <person name="Martin F."/>
            <person name="Silar P."/>
            <person name="Natvig D.O."/>
            <person name="Lalanne C."/>
            <person name="Gautier V."/>
            <person name="Ament-Velasquez S.L."/>
            <person name="Kruys A."/>
            <person name="Hutchinson M.I."/>
            <person name="Powell A.J."/>
            <person name="Barry K."/>
            <person name="Miller A.N."/>
            <person name="Grigoriev I.V."/>
            <person name="Debuchy R."/>
            <person name="Gladieux P."/>
            <person name="Hiltunen Thoren M."/>
            <person name="Johannesson H."/>
        </authorList>
    </citation>
    <scope>NUCLEOTIDE SEQUENCE</scope>
    <source>
        <strain evidence="4">CBS 626.80</strain>
    </source>
</reference>
<evidence type="ECO:0000313" key="4">
    <source>
        <dbReference type="EMBL" id="KAK3952267.1"/>
    </source>
</evidence>
<feature type="chain" id="PRO_5042903348" description="Cyanovirin-N domain-containing protein" evidence="2">
    <location>
        <begin position="33"/>
        <end position="172"/>
    </location>
</feature>
<dbReference type="AlphaFoldDB" id="A0AAN6NUE6"/>
<feature type="domain" description="Cyanovirin-N" evidence="3">
    <location>
        <begin position="49"/>
        <end position="141"/>
    </location>
</feature>
<proteinExistence type="predicted"/>
<feature type="region of interest" description="Disordered" evidence="1">
    <location>
        <begin position="152"/>
        <end position="172"/>
    </location>
</feature>
<feature type="compositionally biased region" description="Polar residues" evidence="1">
    <location>
        <begin position="161"/>
        <end position="172"/>
    </location>
</feature>
<comment type="caution">
    <text evidence="4">The sequence shown here is derived from an EMBL/GenBank/DDBJ whole genome shotgun (WGS) entry which is preliminary data.</text>
</comment>
<dbReference type="Gene3D" id="2.30.60.10">
    <property type="entry name" value="Cyanovirin-N"/>
    <property type="match status" value="1"/>
</dbReference>
<gene>
    <name evidence="4" type="ORF">QBC32DRAFT_390461</name>
</gene>
<evidence type="ECO:0000259" key="3">
    <source>
        <dbReference type="Pfam" id="PF08881"/>
    </source>
</evidence>
<keyword evidence="5" id="KW-1185">Reference proteome</keyword>
<dbReference type="SUPFAM" id="SSF51322">
    <property type="entry name" value="Cyanovirin-N"/>
    <property type="match status" value="1"/>
</dbReference>
<dbReference type="InterPro" id="IPR036673">
    <property type="entry name" value="Cyanovirin-N_sf"/>
</dbReference>
<dbReference type="Pfam" id="PF08881">
    <property type="entry name" value="CVNH"/>
    <property type="match status" value="1"/>
</dbReference>
<dbReference type="InterPro" id="IPR011058">
    <property type="entry name" value="Cyanovirin-N"/>
</dbReference>
<organism evidence="4 5">
    <name type="scientific">Pseudoneurospora amorphoporcata</name>
    <dbReference type="NCBI Taxonomy" id="241081"/>
    <lineage>
        <taxon>Eukaryota</taxon>
        <taxon>Fungi</taxon>
        <taxon>Dikarya</taxon>
        <taxon>Ascomycota</taxon>
        <taxon>Pezizomycotina</taxon>
        <taxon>Sordariomycetes</taxon>
        <taxon>Sordariomycetidae</taxon>
        <taxon>Sordariales</taxon>
        <taxon>Sordariaceae</taxon>
        <taxon>Pseudoneurospora</taxon>
    </lineage>
</organism>
<reference evidence="4" key="2">
    <citation type="submission" date="2023-06" db="EMBL/GenBank/DDBJ databases">
        <authorList>
            <consortium name="Lawrence Berkeley National Laboratory"/>
            <person name="Mondo S.J."/>
            <person name="Hensen N."/>
            <person name="Bonometti L."/>
            <person name="Westerberg I."/>
            <person name="Brannstrom I.O."/>
            <person name="Guillou S."/>
            <person name="Cros-Aarteil S."/>
            <person name="Calhoun S."/>
            <person name="Haridas S."/>
            <person name="Kuo A."/>
            <person name="Pangilinan J."/>
            <person name="Riley R."/>
            <person name="Labutti K."/>
            <person name="Andreopoulos B."/>
            <person name="Lipzen A."/>
            <person name="Chen C."/>
            <person name="Yanf M."/>
            <person name="Daum C."/>
            <person name="Ng V."/>
            <person name="Clum A."/>
            <person name="Steindorff A."/>
            <person name="Ohm R."/>
            <person name="Martin F."/>
            <person name="Silar P."/>
            <person name="Natvig D."/>
            <person name="Lalanne C."/>
            <person name="Gautier V."/>
            <person name="Ament-Velasquez S.L."/>
            <person name="Kruys A."/>
            <person name="Hutchinson M.I."/>
            <person name="Powell A.J."/>
            <person name="Barry K."/>
            <person name="Miller A.N."/>
            <person name="Grigoriev I.V."/>
            <person name="Debuchy R."/>
            <person name="Gladieux P."/>
            <person name="Thoren M.H."/>
            <person name="Johannesson H."/>
        </authorList>
    </citation>
    <scope>NUCLEOTIDE SEQUENCE</scope>
    <source>
        <strain evidence="4">CBS 626.80</strain>
    </source>
</reference>
<dbReference type="Proteomes" id="UP001303222">
    <property type="component" value="Unassembled WGS sequence"/>
</dbReference>
<dbReference type="EMBL" id="MU859127">
    <property type="protein sequence ID" value="KAK3952267.1"/>
    <property type="molecule type" value="Genomic_DNA"/>
</dbReference>